<dbReference type="Gene3D" id="1.10.10.60">
    <property type="entry name" value="Homeodomain-like"/>
    <property type="match status" value="1"/>
</dbReference>
<dbReference type="InterPro" id="IPR004111">
    <property type="entry name" value="Repressor_TetR_C"/>
</dbReference>
<dbReference type="PRINTS" id="PR00455">
    <property type="entry name" value="HTHTETR"/>
</dbReference>
<gene>
    <name evidence="6" type="ORF">ACFOUW_00510</name>
</gene>
<name>A0ABV7Y407_9ACTN</name>
<keyword evidence="1" id="KW-0805">Transcription regulation</keyword>
<dbReference type="InterPro" id="IPR001647">
    <property type="entry name" value="HTH_TetR"/>
</dbReference>
<dbReference type="RefSeq" id="WP_205122292.1">
    <property type="nucleotide sequence ID" value="NZ_JAFBCM010000001.1"/>
</dbReference>
<keyword evidence="2 4" id="KW-0238">DNA-binding</keyword>
<protein>
    <submittedName>
        <fullName evidence="6">TetR/AcrR family transcriptional regulator</fullName>
    </submittedName>
</protein>
<dbReference type="PROSITE" id="PS50977">
    <property type="entry name" value="HTH_TETR_2"/>
    <property type="match status" value="1"/>
</dbReference>
<comment type="caution">
    <text evidence="6">The sequence shown here is derived from an EMBL/GenBank/DDBJ whole genome shotgun (WGS) entry which is preliminary data.</text>
</comment>
<dbReference type="InterPro" id="IPR050109">
    <property type="entry name" value="HTH-type_TetR-like_transc_reg"/>
</dbReference>
<dbReference type="Proteomes" id="UP001595699">
    <property type="component" value="Unassembled WGS sequence"/>
</dbReference>
<dbReference type="Gene3D" id="1.10.357.10">
    <property type="entry name" value="Tetracycline Repressor, domain 2"/>
    <property type="match status" value="1"/>
</dbReference>
<dbReference type="Pfam" id="PF00440">
    <property type="entry name" value="TetR_N"/>
    <property type="match status" value="1"/>
</dbReference>
<keyword evidence="7" id="KW-1185">Reference proteome</keyword>
<evidence type="ECO:0000256" key="4">
    <source>
        <dbReference type="PROSITE-ProRule" id="PRU00335"/>
    </source>
</evidence>
<dbReference type="PANTHER" id="PTHR30055">
    <property type="entry name" value="HTH-TYPE TRANSCRIPTIONAL REGULATOR RUTR"/>
    <property type="match status" value="1"/>
</dbReference>
<dbReference type="SUPFAM" id="SSF46689">
    <property type="entry name" value="Homeodomain-like"/>
    <property type="match status" value="1"/>
</dbReference>
<evidence type="ECO:0000313" key="6">
    <source>
        <dbReference type="EMBL" id="MFC3759306.1"/>
    </source>
</evidence>
<evidence type="ECO:0000259" key="5">
    <source>
        <dbReference type="PROSITE" id="PS50977"/>
    </source>
</evidence>
<dbReference type="SUPFAM" id="SSF48498">
    <property type="entry name" value="Tetracyclin repressor-like, C-terminal domain"/>
    <property type="match status" value="1"/>
</dbReference>
<evidence type="ECO:0000256" key="1">
    <source>
        <dbReference type="ARBA" id="ARBA00023015"/>
    </source>
</evidence>
<evidence type="ECO:0000256" key="2">
    <source>
        <dbReference type="ARBA" id="ARBA00023125"/>
    </source>
</evidence>
<keyword evidence="3" id="KW-0804">Transcription</keyword>
<accession>A0ABV7Y407</accession>
<proteinExistence type="predicted"/>
<dbReference type="PANTHER" id="PTHR30055:SF234">
    <property type="entry name" value="HTH-TYPE TRANSCRIPTIONAL REGULATOR BETI"/>
    <property type="match status" value="1"/>
</dbReference>
<evidence type="ECO:0000256" key="3">
    <source>
        <dbReference type="ARBA" id="ARBA00023163"/>
    </source>
</evidence>
<feature type="domain" description="HTH tetR-type" evidence="5">
    <location>
        <begin position="2"/>
        <end position="62"/>
    </location>
</feature>
<dbReference type="EMBL" id="JBHRZH010000001">
    <property type="protein sequence ID" value="MFC3759306.1"/>
    <property type="molecule type" value="Genomic_DNA"/>
</dbReference>
<sequence>MTDVRDKILAAALAIADERGLAAVSMRSVAERVGLSAMALYPHVSSKEALLDGVVDLLLAEQLPVLAALPAGADHWTRLRAMAQGVRQLARRHPSAFSLLLARPSVTADAVRVTDGVYQVLVDAGVPSADVARVERLVSTFALGFAASEVNGRFSKGTLSSRGRRAQLPEDAIPAHYRLAEHLDQPIDWDAEFEADLDDLQALVEAIATRP</sequence>
<dbReference type="Pfam" id="PF02909">
    <property type="entry name" value="TetR_C_1"/>
    <property type="match status" value="1"/>
</dbReference>
<feature type="DNA-binding region" description="H-T-H motif" evidence="4">
    <location>
        <begin position="25"/>
        <end position="44"/>
    </location>
</feature>
<dbReference type="InterPro" id="IPR009057">
    <property type="entry name" value="Homeodomain-like_sf"/>
</dbReference>
<reference evidence="7" key="1">
    <citation type="journal article" date="2019" name="Int. J. Syst. Evol. Microbiol.">
        <title>The Global Catalogue of Microorganisms (GCM) 10K type strain sequencing project: providing services to taxonomists for standard genome sequencing and annotation.</title>
        <authorList>
            <consortium name="The Broad Institute Genomics Platform"/>
            <consortium name="The Broad Institute Genome Sequencing Center for Infectious Disease"/>
            <person name="Wu L."/>
            <person name="Ma J."/>
        </authorList>
    </citation>
    <scope>NUCLEOTIDE SEQUENCE [LARGE SCALE GENOMIC DNA]</scope>
    <source>
        <strain evidence="7">CGMCC 4.7241</strain>
    </source>
</reference>
<organism evidence="6 7">
    <name type="scientific">Tenggerimyces flavus</name>
    <dbReference type="NCBI Taxonomy" id="1708749"/>
    <lineage>
        <taxon>Bacteria</taxon>
        <taxon>Bacillati</taxon>
        <taxon>Actinomycetota</taxon>
        <taxon>Actinomycetes</taxon>
        <taxon>Propionibacteriales</taxon>
        <taxon>Nocardioidaceae</taxon>
        <taxon>Tenggerimyces</taxon>
    </lineage>
</organism>
<evidence type="ECO:0000313" key="7">
    <source>
        <dbReference type="Proteomes" id="UP001595699"/>
    </source>
</evidence>
<dbReference type="InterPro" id="IPR036271">
    <property type="entry name" value="Tet_transcr_reg_TetR-rel_C_sf"/>
</dbReference>